<evidence type="ECO:0000313" key="1">
    <source>
        <dbReference type="EMBL" id="PKU49341.1"/>
    </source>
</evidence>
<dbReference type="EMBL" id="KZ505639">
    <property type="protein sequence ID" value="PKU49341.1"/>
    <property type="molecule type" value="Genomic_DNA"/>
</dbReference>
<keyword evidence="1" id="KW-0808">Transferase</keyword>
<protein>
    <submittedName>
        <fullName evidence="1">Rna-directed dna polymerase from mobile element jockey-like</fullName>
    </submittedName>
</protein>
<reference evidence="2" key="2">
    <citation type="submission" date="2017-12" db="EMBL/GenBank/DDBJ databases">
        <title>Genome sequence of the Bar-tailed Godwit (Limosa lapponica baueri).</title>
        <authorList>
            <person name="Lima N.C.B."/>
            <person name="Parody-Merino A.M."/>
            <person name="Battley P.F."/>
            <person name="Fidler A.E."/>
            <person name="Prosdocimi F."/>
        </authorList>
    </citation>
    <scope>NUCLEOTIDE SEQUENCE [LARGE SCALE GENOMIC DNA]</scope>
</reference>
<dbReference type="Proteomes" id="UP000233556">
    <property type="component" value="Unassembled WGS sequence"/>
</dbReference>
<organism evidence="1 2">
    <name type="scientific">Limosa lapponica baueri</name>
    <dbReference type="NCBI Taxonomy" id="1758121"/>
    <lineage>
        <taxon>Eukaryota</taxon>
        <taxon>Metazoa</taxon>
        <taxon>Chordata</taxon>
        <taxon>Craniata</taxon>
        <taxon>Vertebrata</taxon>
        <taxon>Euteleostomi</taxon>
        <taxon>Archelosauria</taxon>
        <taxon>Archosauria</taxon>
        <taxon>Dinosauria</taxon>
        <taxon>Saurischia</taxon>
        <taxon>Theropoda</taxon>
        <taxon>Coelurosauria</taxon>
        <taxon>Aves</taxon>
        <taxon>Neognathae</taxon>
        <taxon>Neoaves</taxon>
        <taxon>Charadriiformes</taxon>
        <taxon>Scolopacidae</taxon>
        <taxon>Limosa</taxon>
    </lineage>
</organism>
<accession>A0A2I0UTF7</accession>
<dbReference type="OrthoDB" id="3230070at2759"/>
<dbReference type="PANTHER" id="PTHR33332">
    <property type="entry name" value="REVERSE TRANSCRIPTASE DOMAIN-CONTAINING PROTEIN"/>
    <property type="match status" value="1"/>
</dbReference>
<name>A0A2I0UTF7_LIMLA</name>
<evidence type="ECO:0000313" key="2">
    <source>
        <dbReference type="Proteomes" id="UP000233556"/>
    </source>
</evidence>
<gene>
    <name evidence="1" type="ORF">llap_380</name>
</gene>
<keyword evidence="2" id="KW-1185">Reference proteome</keyword>
<sequence length="237" mass="26893">MSKWWPVMSGVPQVSVLGPVLFNIFVGDMDSGIEFTLSKFANDTELGGTVDMLDGRDAIQRELDRLERIIESFRLEETLKIIESWISCVDLTLFYGKTGSQKDLDYFLPFLQIFFFSVSLHNDVINVLQGSQFQAYCTPLQVKANYGLHSATKEVEKNAKKANSILACIRNSVASRSREVIMPLYSALVSGSITQLKCFYTNTCSMGHKEEELEAIVQQENYDVVTIKETWWDDVQK</sequence>
<keyword evidence="1" id="KW-0548">Nucleotidyltransferase</keyword>
<reference evidence="2" key="1">
    <citation type="submission" date="2017-11" db="EMBL/GenBank/DDBJ databases">
        <authorList>
            <person name="Lima N.C."/>
            <person name="Parody-Merino A.M."/>
            <person name="Battley P.F."/>
            <person name="Fidler A.E."/>
            <person name="Prosdocimi F."/>
        </authorList>
    </citation>
    <scope>NUCLEOTIDE SEQUENCE [LARGE SCALE GENOMIC DNA]</scope>
</reference>
<keyword evidence="1" id="KW-0695">RNA-directed DNA polymerase</keyword>
<dbReference type="AlphaFoldDB" id="A0A2I0UTF7"/>
<dbReference type="GO" id="GO:0003964">
    <property type="term" value="F:RNA-directed DNA polymerase activity"/>
    <property type="evidence" value="ECO:0007669"/>
    <property type="project" value="UniProtKB-KW"/>
</dbReference>
<proteinExistence type="predicted"/>